<protein>
    <recommendedName>
        <fullName evidence="2">GIY-YIG domain-containing protein</fullName>
    </recommendedName>
</protein>
<dbReference type="AlphaFoldDB" id="A0A0G0M3G4"/>
<evidence type="ECO:0000313" key="3">
    <source>
        <dbReference type="EMBL" id="KKQ98723.1"/>
    </source>
</evidence>
<dbReference type="PANTHER" id="PTHR34477">
    <property type="entry name" value="UPF0213 PROTEIN YHBQ"/>
    <property type="match status" value="1"/>
</dbReference>
<evidence type="ECO:0000313" key="4">
    <source>
        <dbReference type="Proteomes" id="UP000034325"/>
    </source>
</evidence>
<organism evidence="3 4">
    <name type="scientific">Candidatus Woesebacteria bacterium GW2011_GWA1_39_12</name>
    <dbReference type="NCBI Taxonomy" id="1618549"/>
    <lineage>
        <taxon>Bacteria</taxon>
        <taxon>Candidatus Woeseibacteriota</taxon>
    </lineage>
</organism>
<comment type="similarity">
    <text evidence="1">Belongs to the UPF0213 family.</text>
</comment>
<dbReference type="EMBL" id="LBWA01000001">
    <property type="protein sequence ID" value="KKQ98723.1"/>
    <property type="molecule type" value="Genomic_DNA"/>
</dbReference>
<dbReference type="Proteomes" id="UP000034325">
    <property type="component" value="Unassembled WGS sequence"/>
</dbReference>
<dbReference type="Pfam" id="PF01541">
    <property type="entry name" value="GIY-YIG"/>
    <property type="match status" value="1"/>
</dbReference>
<dbReference type="PROSITE" id="PS50164">
    <property type="entry name" value="GIY_YIG"/>
    <property type="match status" value="1"/>
</dbReference>
<name>A0A0G0M3G4_9BACT</name>
<dbReference type="InterPro" id="IPR000305">
    <property type="entry name" value="GIY-YIG_endonuc"/>
</dbReference>
<dbReference type="SUPFAM" id="SSF82771">
    <property type="entry name" value="GIY-YIG endonuclease"/>
    <property type="match status" value="1"/>
</dbReference>
<reference evidence="3 4" key="1">
    <citation type="journal article" date="2015" name="Nature">
        <title>rRNA introns, odd ribosomes, and small enigmatic genomes across a large radiation of phyla.</title>
        <authorList>
            <person name="Brown C.T."/>
            <person name="Hug L.A."/>
            <person name="Thomas B.C."/>
            <person name="Sharon I."/>
            <person name="Castelle C.J."/>
            <person name="Singh A."/>
            <person name="Wilkins M.J."/>
            <person name="Williams K.H."/>
            <person name="Banfield J.F."/>
        </authorList>
    </citation>
    <scope>NUCLEOTIDE SEQUENCE [LARGE SCALE GENOMIC DNA]</scope>
</reference>
<accession>A0A0G0M3G4</accession>
<evidence type="ECO:0000259" key="2">
    <source>
        <dbReference type="PROSITE" id="PS50164"/>
    </source>
</evidence>
<feature type="domain" description="GIY-YIG" evidence="2">
    <location>
        <begin position="4"/>
        <end position="80"/>
    </location>
</feature>
<gene>
    <name evidence="3" type="ORF">UT23_C0001G0004</name>
</gene>
<comment type="caution">
    <text evidence="3">The sequence shown here is derived from an EMBL/GenBank/DDBJ whole genome shotgun (WGS) entry which is preliminary data.</text>
</comment>
<dbReference type="InterPro" id="IPR050190">
    <property type="entry name" value="UPF0213_domain"/>
</dbReference>
<dbReference type="CDD" id="cd10448">
    <property type="entry name" value="GIY-YIG_unchar_3"/>
    <property type="match status" value="1"/>
</dbReference>
<dbReference type="Gene3D" id="3.40.1440.10">
    <property type="entry name" value="GIY-YIG endonuclease"/>
    <property type="match status" value="1"/>
</dbReference>
<dbReference type="InterPro" id="IPR035901">
    <property type="entry name" value="GIY-YIG_endonuc_sf"/>
</dbReference>
<sequence length="97" mass="11706">MYIKSYYVYLMTNKTNNVIYTGVTNNLIRRVNEHKHNRTSSFTWKYNVRKLVYFEVFNNIALAIKREKQIKAGSRMRKVNLIKGVNPHFEDLYTKIR</sequence>
<dbReference type="PANTHER" id="PTHR34477:SF5">
    <property type="entry name" value="BSL5627 PROTEIN"/>
    <property type="match status" value="1"/>
</dbReference>
<evidence type="ECO:0000256" key="1">
    <source>
        <dbReference type="ARBA" id="ARBA00007435"/>
    </source>
</evidence>
<proteinExistence type="inferred from homology"/>